<reference evidence="12 13" key="1">
    <citation type="submission" date="2018-12" db="EMBL/GenBank/DDBJ databases">
        <title>Genome sequencing of Prevotella sp. KCOM 3155 (= JS262).</title>
        <authorList>
            <person name="Kook J.-K."/>
            <person name="Park S.-N."/>
            <person name="Lim Y.K."/>
        </authorList>
    </citation>
    <scope>NUCLEOTIDE SEQUENCE [LARGE SCALE GENOMIC DNA]</scope>
    <source>
        <strain evidence="12 13">KCOM 3155</strain>
    </source>
</reference>
<evidence type="ECO:0000259" key="11">
    <source>
        <dbReference type="Pfam" id="PF00593"/>
    </source>
</evidence>
<dbReference type="PROSITE" id="PS52016">
    <property type="entry name" value="TONB_DEPENDENT_REC_3"/>
    <property type="match status" value="1"/>
</dbReference>
<keyword evidence="8 12" id="KW-0675">Receptor</keyword>
<keyword evidence="6" id="KW-0798">TonB box</keyword>
<dbReference type="EMBL" id="RYYU01000001">
    <property type="protein sequence ID" value="RUL60367.1"/>
    <property type="molecule type" value="Genomic_DNA"/>
</dbReference>
<gene>
    <name evidence="12" type="ORF">EHV08_07295</name>
</gene>
<keyword evidence="9 10" id="KW-0998">Cell outer membrane</keyword>
<keyword evidence="7 10" id="KW-0472">Membrane</keyword>
<keyword evidence="5" id="KW-0732">Signal</keyword>
<dbReference type="InterPro" id="IPR000531">
    <property type="entry name" value="Beta-barrel_TonB"/>
</dbReference>
<comment type="subcellular location">
    <subcellularLocation>
        <location evidence="1 10">Cell outer membrane</location>
        <topology evidence="1 10">Multi-pass membrane protein</topology>
    </subcellularLocation>
</comment>
<keyword evidence="4 10" id="KW-0812">Transmembrane</keyword>
<keyword evidence="3 10" id="KW-1134">Transmembrane beta strand</keyword>
<dbReference type="GO" id="GO:0015344">
    <property type="term" value="F:siderophore uptake transmembrane transporter activity"/>
    <property type="evidence" value="ECO:0007669"/>
    <property type="project" value="TreeGrafter"/>
</dbReference>
<dbReference type="InterPro" id="IPR036942">
    <property type="entry name" value="Beta-barrel_TonB_sf"/>
</dbReference>
<dbReference type="Proteomes" id="UP000278983">
    <property type="component" value="Unassembled WGS sequence"/>
</dbReference>
<evidence type="ECO:0000256" key="4">
    <source>
        <dbReference type="ARBA" id="ARBA00022692"/>
    </source>
</evidence>
<evidence type="ECO:0000313" key="13">
    <source>
        <dbReference type="Proteomes" id="UP000278983"/>
    </source>
</evidence>
<dbReference type="OrthoDB" id="9764669at2"/>
<comment type="caution">
    <text evidence="12">The sequence shown here is derived from an EMBL/GenBank/DDBJ whole genome shotgun (WGS) entry which is preliminary data.</text>
</comment>
<evidence type="ECO:0000256" key="1">
    <source>
        <dbReference type="ARBA" id="ARBA00004571"/>
    </source>
</evidence>
<keyword evidence="2 10" id="KW-0813">Transport</keyword>
<evidence type="ECO:0000256" key="6">
    <source>
        <dbReference type="ARBA" id="ARBA00023077"/>
    </source>
</evidence>
<accession>A0A432LN76</accession>
<evidence type="ECO:0000256" key="9">
    <source>
        <dbReference type="ARBA" id="ARBA00023237"/>
    </source>
</evidence>
<feature type="domain" description="TonB-dependent receptor-like beta-barrel" evidence="11">
    <location>
        <begin position="15"/>
        <end position="282"/>
    </location>
</feature>
<sequence>MSVGVDYQIDALKSATDNIRKKMASTFALFVQDEMKISGGLHALLGVRYIYHQNFHNYATPNVALMYRVGGLNLRANYAMGYKAPTLSEIFATDIAKNTDRLTIGNSALKPEKNNYYGLNAEYQTSWLTVSGNVFLNKVRDMIDYVTIAQGADAIAKYGHKTVRQRQNIDRASVLGTTLSMNANLGYGFSLNAAYTHLKAKDDETEKTLDKTIKNAWTMGAQWARSWGLYTLHANFNGRIYSRRFSESYGYAPNYNMWDFSTRHAFNLKKLVVEPGFGVENLLDWTDDRPYNSNYATLSPGRTFYVSCAIKFKY</sequence>
<dbReference type="SUPFAM" id="SSF56935">
    <property type="entry name" value="Porins"/>
    <property type="match status" value="1"/>
</dbReference>
<comment type="similarity">
    <text evidence="10">Belongs to the TonB-dependent receptor family.</text>
</comment>
<dbReference type="AlphaFoldDB" id="A0A432LN76"/>
<name>A0A432LN76_9BACT</name>
<dbReference type="GO" id="GO:0009279">
    <property type="term" value="C:cell outer membrane"/>
    <property type="evidence" value="ECO:0007669"/>
    <property type="project" value="UniProtKB-SubCell"/>
</dbReference>
<evidence type="ECO:0000256" key="10">
    <source>
        <dbReference type="PROSITE-ProRule" id="PRU01360"/>
    </source>
</evidence>
<dbReference type="InterPro" id="IPR039426">
    <property type="entry name" value="TonB-dep_rcpt-like"/>
</dbReference>
<proteinExistence type="inferred from homology"/>
<dbReference type="GO" id="GO:0044718">
    <property type="term" value="P:siderophore transmembrane transport"/>
    <property type="evidence" value="ECO:0007669"/>
    <property type="project" value="TreeGrafter"/>
</dbReference>
<evidence type="ECO:0000256" key="5">
    <source>
        <dbReference type="ARBA" id="ARBA00022729"/>
    </source>
</evidence>
<evidence type="ECO:0000256" key="3">
    <source>
        <dbReference type="ARBA" id="ARBA00022452"/>
    </source>
</evidence>
<dbReference type="Gene3D" id="2.40.170.20">
    <property type="entry name" value="TonB-dependent receptor, beta-barrel domain"/>
    <property type="match status" value="1"/>
</dbReference>
<keyword evidence="13" id="KW-1185">Reference proteome</keyword>
<protein>
    <submittedName>
        <fullName evidence="12">TonB-dependent receptor</fullName>
    </submittedName>
</protein>
<dbReference type="Pfam" id="PF00593">
    <property type="entry name" value="TonB_dep_Rec_b-barrel"/>
    <property type="match status" value="1"/>
</dbReference>
<dbReference type="PANTHER" id="PTHR30069:SF29">
    <property type="entry name" value="HEMOGLOBIN AND HEMOGLOBIN-HAPTOGLOBIN-BINDING PROTEIN 1-RELATED"/>
    <property type="match status" value="1"/>
</dbReference>
<evidence type="ECO:0000256" key="7">
    <source>
        <dbReference type="ARBA" id="ARBA00023136"/>
    </source>
</evidence>
<evidence type="ECO:0000313" key="12">
    <source>
        <dbReference type="EMBL" id="RUL60367.1"/>
    </source>
</evidence>
<organism evidence="12 13">
    <name type="scientific">Prevotella koreensis</name>
    <dbReference type="NCBI Taxonomy" id="2490854"/>
    <lineage>
        <taxon>Bacteria</taxon>
        <taxon>Pseudomonadati</taxon>
        <taxon>Bacteroidota</taxon>
        <taxon>Bacteroidia</taxon>
        <taxon>Bacteroidales</taxon>
        <taxon>Prevotellaceae</taxon>
        <taxon>Prevotella</taxon>
    </lineage>
</organism>
<dbReference type="PANTHER" id="PTHR30069">
    <property type="entry name" value="TONB-DEPENDENT OUTER MEMBRANE RECEPTOR"/>
    <property type="match status" value="1"/>
</dbReference>
<evidence type="ECO:0000256" key="2">
    <source>
        <dbReference type="ARBA" id="ARBA00022448"/>
    </source>
</evidence>
<evidence type="ECO:0000256" key="8">
    <source>
        <dbReference type="ARBA" id="ARBA00023170"/>
    </source>
</evidence>